<dbReference type="NCBIfam" id="TIGR02595">
    <property type="entry name" value="PEP_CTERM"/>
    <property type="match status" value="1"/>
</dbReference>
<keyword evidence="4" id="KW-1185">Reference proteome</keyword>
<gene>
    <name evidence="3" type="ORF">L21SP3_01668</name>
</gene>
<evidence type="ECO:0000313" key="3">
    <source>
        <dbReference type="EMBL" id="AQQ09849.1"/>
    </source>
</evidence>
<dbReference type="Proteomes" id="UP000188273">
    <property type="component" value="Chromosome"/>
</dbReference>
<feature type="domain" description="Ice-binding protein C-terminal" evidence="2">
    <location>
        <begin position="192"/>
        <end position="213"/>
    </location>
</feature>
<dbReference type="OrthoDB" id="298248at2"/>
<evidence type="ECO:0000256" key="1">
    <source>
        <dbReference type="SAM" id="SignalP"/>
    </source>
</evidence>
<name>A0A1Q2HQW2_9BACT</name>
<feature type="signal peptide" evidence="1">
    <location>
        <begin position="1"/>
        <end position="25"/>
    </location>
</feature>
<dbReference type="InterPro" id="IPR013424">
    <property type="entry name" value="Ice-binding_C"/>
</dbReference>
<evidence type="ECO:0000313" key="4">
    <source>
        <dbReference type="Proteomes" id="UP000188273"/>
    </source>
</evidence>
<evidence type="ECO:0000259" key="2">
    <source>
        <dbReference type="Pfam" id="PF07589"/>
    </source>
</evidence>
<dbReference type="KEGG" id="pbu:L21SP3_01668"/>
<dbReference type="AlphaFoldDB" id="A0A1Q2HQW2"/>
<keyword evidence="1" id="KW-0732">Signal</keyword>
<sequence length="213" mass="22759" precursor="true">MKNVKRTLMLLAIAAVAFSGASSQAAFINGQNWADSVVSYTSQIQNYGGTLMDSTTEFWVLGQSDVDLNGNMYAWDTGEPDYVAGWRSVAANQEIIVGFNTALEDIAGDDLVIRLYGGPNAQASVSVSEDNSSWTSIGTITGESGQIPGTPGYLYDAAFDFSGLFSGDAYYVKVHRDVAGPQTGMFFDSFASVPEPATMLILGLGAAFVRRRK</sequence>
<dbReference type="Pfam" id="PF07589">
    <property type="entry name" value="PEP-CTERM"/>
    <property type="match status" value="1"/>
</dbReference>
<protein>
    <recommendedName>
        <fullName evidence="2">Ice-binding protein C-terminal domain-containing protein</fullName>
    </recommendedName>
</protein>
<reference evidence="4" key="1">
    <citation type="submission" date="2017-02" db="EMBL/GenBank/DDBJ databases">
        <title>Comparative genomics and description of representatives of a novel lineage of planctomycetes thriving in anoxic sediments.</title>
        <authorList>
            <person name="Spring S."/>
            <person name="Bunk B."/>
            <person name="Sproer C."/>
            <person name="Klenk H.-P."/>
        </authorList>
    </citation>
    <scope>NUCLEOTIDE SEQUENCE [LARGE SCALE GENOMIC DNA]</scope>
    <source>
        <strain evidence="4">L21-RPul-D3</strain>
    </source>
</reference>
<organism evidence="3 4">
    <name type="scientific">Sedimentisphaera cyanobacteriorum</name>
    <dbReference type="NCBI Taxonomy" id="1940790"/>
    <lineage>
        <taxon>Bacteria</taxon>
        <taxon>Pseudomonadati</taxon>
        <taxon>Planctomycetota</taxon>
        <taxon>Phycisphaerae</taxon>
        <taxon>Sedimentisphaerales</taxon>
        <taxon>Sedimentisphaeraceae</taxon>
        <taxon>Sedimentisphaera</taxon>
    </lineage>
</organism>
<dbReference type="RefSeq" id="WP_077540538.1">
    <property type="nucleotide sequence ID" value="NZ_CP019633.1"/>
</dbReference>
<accession>A0A1Q2HQW2</accession>
<dbReference type="STRING" id="1940790.L21SP3_01668"/>
<proteinExistence type="predicted"/>
<feature type="chain" id="PRO_5010348083" description="Ice-binding protein C-terminal domain-containing protein" evidence="1">
    <location>
        <begin position="26"/>
        <end position="213"/>
    </location>
</feature>
<dbReference type="EMBL" id="CP019633">
    <property type="protein sequence ID" value="AQQ09849.1"/>
    <property type="molecule type" value="Genomic_DNA"/>
</dbReference>